<dbReference type="PROSITE" id="PS50930">
    <property type="entry name" value="HTH_LYTTR"/>
    <property type="match status" value="1"/>
</dbReference>
<evidence type="ECO:0000313" key="3">
    <source>
        <dbReference type="EMBL" id="GGA82552.1"/>
    </source>
</evidence>
<proteinExistence type="predicted"/>
<dbReference type="PANTHER" id="PTHR37299:SF1">
    <property type="entry name" value="STAGE 0 SPORULATION PROTEIN A HOMOLOG"/>
    <property type="match status" value="1"/>
</dbReference>
<dbReference type="Proteomes" id="UP000652995">
    <property type="component" value="Unassembled WGS sequence"/>
</dbReference>
<dbReference type="InterPro" id="IPR007492">
    <property type="entry name" value="LytTR_DNA-bd_dom"/>
</dbReference>
<protein>
    <submittedName>
        <fullName evidence="3">Transcriptional regulator</fullName>
    </submittedName>
    <submittedName>
        <fullName evidence="4">Two-component response regulator, LytR</fullName>
    </submittedName>
</protein>
<comment type="subcellular location">
    <subcellularLocation>
        <location evidence="1">Cytoplasm</location>
    </subcellularLocation>
</comment>
<dbReference type="GO" id="GO:0000156">
    <property type="term" value="F:phosphorelay response regulator activity"/>
    <property type="evidence" value="ECO:0007669"/>
    <property type="project" value="InterPro"/>
</dbReference>
<keyword evidence="6" id="KW-1185">Reference proteome</keyword>
<feature type="domain" description="HTH LytTR-type" evidence="2">
    <location>
        <begin position="47"/>
        <end position="151"/>
    </location>
</feature>
<accession>A0A240BS72</accession>
<evidence type="ECO:0000313" key="4">
    <source>
        <dbReference type="EMBL" id="SNV98252.1"/>
    </source>
</evidence>
<reference evidence="6" key="3">
    <citation type="journal article" date="2019" name="Int. J. Syst. Evol. Microbiol.">
        <title>The Global Catalogue of Microorganisms (GCM) 10K type strain sequencing project: providing services to taxonomists for standard genome sequencing and annotation.</title>
        <authorList>
            <consortium name="The Broad Institute Genomics Platform"/>
            <consortium name="The Broad Institute Genome Sequencing Center for Infectious Disease"/>
            <person name="Wu L."/>
            <person name="Ma J."/>
        </authorList>
    </citation>
    <scope>NUCLEOTIDE SEQUENCE [LARGE SCALE GENOMIC DNA]</scope>
    <source>
        <strain evidence="6">CCM 4175</strain>
    </source>
</reference>
<evidence type="ECO:0000256" key="1">
    <source>
        <dbReference type="ARBA" id="ARBA00004496"/>
    </source>
</evidence>
<dbReference type="RefSeq" id="WP_157728649.1">
    <property type="nucleotide sequence ID" value="NZ_BMCB01000002.1"/>
</dbReference>
<organism evidence="4 5">
    <name type="scientific">Staphylococcus muscae</name>
    <dbReference type="NCBI Taxonomy" id="1294"/>
    <lineage>
        <taxon>Bacteria</taxon>
        <taxon>Bacillati</taxon>
        <taxon>Bacillota</taxon>
        <taxon>Bacilli</taxon>
        <taxon>Bacillales</taxon>
        <taxon>Staphylococcaceae</taxon>
        <taxon>Staphylococcus</taxon>
    </lineage>
</organism>
<dbReference type="Gene3D" id="2.40.50.1020">
    <property type="entry name" value="LytTr DNA-binding domain"/>
    <property type="match status" value="1"/>
</dbReference>
<dbReference type="Pfam" id="PF04397">
    <property type="entry name" value="LytTR"/>
    <property type="match status" value="1"/>
</dbReference>
<sequence>MKQLLNVHLNLDTNSTTTDVTINTHDSALGTDLLKYIQQYEAPHSKIGVKTEQGVHLVLKTDIIFAEIFEKQLTIVTTEHAYTTRMTLQRLQQALADRQFVQISKSSLVNIDYITKVAPSFSGNLYATLTNQQKVTISRRYVKKLMQSLGI</sequence>
<evidence type="ECO:0000259" key="2">
    <source>
        <dbReference type="PROSITE" id="PS50930"/>
    </source>
</evidence>
<evidence type="ECO:0000313" key="6">
    <source>
        <dbReference type="Proteomes" id="UP000652995"/>
    </source>
</evidence>
<dbReference type="EMBL" id="LT906464">
    <property type="protein sequence ID" value="SNV98252.1"/>
    <property type="molecule type" value="Genomic_DNA"/>
</dbReference>
<dbReference type="AlphaFoldDB" id="A0A240BS72"/>
<reference evidence="4 5" key="2">
    <citation type="submission" date="2017-06" db="EMBL/GenBank/DDBJ databases">
        <authorList>
            <consortium name="Pathogen Informatics"/>
        </authorList>
    </citation>
    <scope>NUCLEOTIDE SEQUENCE [LARGE SCALE GENOMIC DNA]</scope>
    <source>
        <strain evidence="4 5">NCTC13833</strain>
    </source>
</reference>
<dbReference type="Proteomes" id="UP000243706">
    <property type="component" value="Chromosome 1"/>
</dbReference>
<dbReference type="GO" id="GO:0005737">
    <property type="term" value="C:cytoplasm"/>
    <property type="evidence" value="ECO:0007669"/>
    <property type="project" value="UniProtKB-SubCell"/>
</dbReference>
<dbReference type="SMART" id="SM00850">
    <property type="entry name" value="LytTR"/>
    <property type="match status" value="1"/>
</dbReference>
<reference evidence="3" key="1">
    <citation type="journal article" date="2014" name="Int. J. Syst. Evol. Microbiol.">
        <title>Complete genome of a new Firmicutes species belonging to the dominant human colonic microbiota ('Ruminococcus bicirculans') reveals two chromosomes and a selective capacity to utilize plant glucans.</title>
        <authorList>
            <consortium name="NISC Comparative Sequencing Program"/>
            <person name="Wegmann U."/>
            <person name="Louis P."/>
            <person name="Goesmann A."/>
            <person name="Henrissat B."/>
            <person name="Duncan S.H."/>
            <person name="Flint H.J."/>
        </authorList>
    </citation>
    <scope>NUCLEOTIDE SEQUENCE</scope>
    <source>
        <strain evidence="3">CCM 4175</strain>
    </source>
</reference>
<dbReference type="GO" id="GO:0003677">
    <property type="term" value="F:DNA binding"/>
    <property type="evidence" value="ECO:0007669"/>
    <property type="project" value="InterPro"/>
</dbReference>
<dbReference type="InterPro" id="IPR046947">
    <property type="entry name" value="LytR-like"/>
</dbReference>
<evidence type="ECO:0000313" key="5">
    <source>
        <dbReference type="Proteomes" id="UP000243706"/>
    </source>
</evidence>
<reference evidence="3" key="4">
    <citation type="submission" date="2024-05" db="EMBL/GenBank/DDBJ databases">
        <authorList>
            <person name="Sun Q."/>
            <person name="Sedlacek I."/>
        </authorList>
    </citation>
    <scope>NUCLEOTIDE SEQUENCE</scope>
    <source>
        <strain evidence="3">CCM 4175</strain>
    </source>
</reference>
<name>A0A240BS72_9STAP</name>
<dbReference type="EMBL" id="BMCB01000002">
    <property type="protein sequence ID" value="GGA82552.1"/>
    <property type="molecule type" value="Genomic_DNA"/>
</dbReference>
<gene>
    <name evidence="4" type="primary">lytR_1</name>
    <name evidence="3" type="ORF">GCM10007183_03460</name>
    <name evidence="4" type="ORF">SAMEA4412661_00035</name>
</gene>
<dbReference type="PANTHER" id="PTHR37299">
    <property type="entry name" value="TRANSCRIPTIONAL REGULATOR-RELATED"/>
    <property type="match status" value="1"/>
</dbReference>